<evidence type="ECO:0000256" key="1">
    <source>
        <dbReference type="SAM" id="SignalP"/>
    </source>
</evidence>
<evidence type="ECO:0000313" key="2">
    <source>
        <dbReference type="EMBL" id="KAF3083948.1"/>
    </source>
</evidence>
<sequence length="131" mass="14636">MIAVAMNLLILRVKFTNSLATSTVCRQLCNCGDLELTPTNRKMDRELHGRCPTLSVPSSFLLPSPSILHYFLAPTARPRFDRFVFMARVSSSSLVFPEPIGSPSPQPKTSQLDEALSWRYDIANLRTAKLP</sequence>
<feature type="signal peptide" evidence="1">
    <location>
        <begin position="1"/>
        <end position="20"/>
    </location>
</feature>
<feature type="chain" id="PRO_5028852817" evidence="1">
    <location>
        <begin position="21"/>
        <end position="131"/>
    </location>
</feature>
<gene>
    <name evidence="2" type="ORF">TWF102_000521</name>
</gene>
<reference evidence="2 3" key="1">
    <citation type="submission" date="2019-06" db="EMBL/GenBank/DDBJ databases">
        <authorList>
            <person name="Palmer J.M."/>
        </authorList>
    </citation>
    <scope>NUCLEOTIDE SEQUENCE [LARGE SCALE GENOMIC DNA]</scope>
    <source>
        <strain evidence="2 3">TWF102</strain>
    </source>
</reference>
<comment type="caution">
    <text evidence="2">The sequence shown here is derived from an EMBL/GenBank/DDBJ whole genome shotgun (WGS) entry which is preliminary data.</text>
</comment>
<protein>
    <submittedName>
        <fullName evidence="2">Uncharacterized protein</fullName>
    </submittedName>
</protein>
<proteinExistence type="predicted"/>
<organism evidence="2 3">
    <name type="scientific">Orbilia oligospora</name>
    <name type="common">Nematode-trapping fungus</name>
    <name type="synonym">Arthrobotrys oligospora</name>
    <dbReference type="NCBI Taxonomy" id="2813651"/>
    <lineage>
        <taxon>Eukaryota</taxon>
        <taxon>Fungi</taxon>
        <taxon>Dikarya</taxon>
        <taxon>Ascomycota</taxon>
        <taxon>Pezizomycotina</taxon>
        <taxon>Orbiliomycetes</taxon>
        <taxon>Orbiliales</taxon>
        <taxon>Orbiliaceae</taxon>
        <taxon>Orbilia</taxon>
    </lineage>
</organism>
<accession>A0A7C8NIA9</accession>
<name>A0A7C8NIA9_ORBOL</name>
<keyword evidence="1" id="KW-0732">Signal</keyword>
<evidence type="ECO:0000313" key="3">
    <source>
        <dbReference type="Proteomes" id="UP000475325"/>
    </source>
</evidence>
<dbReference type="Proteomes" id="UP000475325">
    <property type="component" value="Unassembled WGS sequence"/>
</dbReference>
<dbReference type="EMBL" id="WIQW01000102">
    <property type="protein sequence ID" value="KAF3083948.1"/>
    <property type="molecule type" value="Genomic_DNA"/>
</dbReference>
<dbReference type="AlphaFoldDB" id="A0A7C8NIA9"/>